<dbReference type="EMBL" id="JARJCN010000028">
    <property type="protein sequence ID" value="KAJ7087563.1"/>
    <property type="molecule type" value="Genomic_DNA"/>
</dbReference>
<dbReference type="EMBL" id="JARJCN010000071">
    <property type="protein sequence ID" value="KAJ7077666.1"/>
    <property type="molecule type" value="Genomic_DNA"/>
</dbReference>
<feature type="compositionally biased region" description="Pro residues" evidence="1">
    <location>
        <begin position="80"/>
        <end position="89"/>
    </location>
</feature>
<comment type="caution">
    <text evidence="3">The sequence shown here is derived from an EMBL/GenBank/DDBJ whole genome shotgun (WGS) entry which is preliminary data.</text>
</comment>
<evidence type="ECO:0000313" key="4">
    <source>
        <dbReference type="Proteomes" id="UP001222325"/>
    </source>
</evidence>
<feature type="compositionally biased region" description="Basic residues" evidence="1">
    <location>
        <begin position="126"/>
        <end position="137"/>
    </location>
</feature>
<dbReference type="Proteomes" id="UP001222325">
    <property type="component" value="Unassembled WGS sequence"/>
</dbReference>
<sequence>MDTSEAIIITTVTAPTELATARKLLSVYKRNNKDYRKKQDEAHHNEAYPVYTEFLAARIVECENMMAMPLNPKTLAGSPNDPPALPKNPPVLSGVAGGPEQNNGAAAVNPVSDPPIDPSLEDGPPRKKSRGTGQTHRKILVVDPMNTVKESITAPMLVKFTTAWLTHGSAVEAADGTTSADTFPSLRDSAIDIIDHVLDIADQSKFSLVQLKWTMEYESGELNLEHITALRDWLVDAELMIGDLQRKPVKKVKDKDVTVRIMHEGKRVTMTPAMLLDARMDPSKYPGCVEGGMAPVLAVLKNRNGMHKCITCGSGPRGKAIDSRPIPPTIDHPYLGDCKCPVRGAALELWMIKMTAGLDGVPQRGEGKKSQLAFNPDLLKLVAAAIQAASGHDIDTLLQPQSARLRHTILWALEQLYEIWDEEGSQYADSFTLLAKKVNETFDAIEKED</sequence>
<organism evidence="3 4">
    <name type="scientific">Mycena belliarum</name>
    <dbReference type="NCBI Taxonomy" id="1033014"/>
    <lineage>
        <taxon>Eukaryota</taxon>
        <taxon>Fungi</taxon>
        <taxon>Dikarya</taxon>
        <taxon>Basidiomycota</taxon>
        <taxon>Agaricomycotina</taxon>
        <taxon>Agaricomycetes</taxon>
        <taxon>Agaricomycetidae</taxon>
        <taxon>Agaricales</taxon>
        <taxon>Marasmiineae</taxon>
        <taxon>Mycenaceae</taxon>
        <taxon>Mycena</taxon>
    </lineage>
</organism>
<feature type="region of interest" description="Disordered" evidence="1">
    <location>
        <begin position="73"/>
        <end position="137"/>
    </location>
</feature>
<evidence type="ECO:0000256" key="1">
    <source>
        <dbReference type="SAM" id="MobiDB-lite"/>
    </source>
</evidence>
<accession>A0AAD6XRI5</accession>
<name>A0AAD6XRI5_9AGAR</name>
<reference evidence="3" key="1">
    <citation type="submission" date="2023-03" db="EMBL/GenBank/DDBJ databases">
        <title>Massive genome expansion in bonnet fungi (Mycena s.s.) driven by repeated elements and novel gene families across ecological guilds.</title>
        <authorList>
            <consortium name="Lawrence Berkeley National Laboratory"/>
            <person name="Harder C.B."/>
            <person name="Miyauchi S."/>
            <person name="Viragh M."/>
            <person name="Kuo A."/>
            <person name="Thoen E."/>
            <person name="Andreopoulos B."/>
            <person name="Lu D."/>
            <person name="Skrede I."/>
            <person name="Drula E."/>
            <person name="Henrissat B."/>
            <person name="Morin E."/>
            <person name="Kohler A."/>
            <person name="Barry K."/>
            <person name="LaButti K."/>
            <person name="Morin E."/>
            <person name="Salamov A."/>
            <person name="Lipzen A."/>
            <person name="Mereny Z."/>
            <person name="Hegedus B."/>
            <person name="Baldrian P."/>
            <person name="Stursova M."/>
            <person name="Weitz H."/>
            <person name="Taylor A."/>
            <person name="Grigoriev I.V."/>
            <person name="Nagy L.G."/>
            <person name="Martin F."/>
            <person name="Kauserud H."/>
        </authorList>
    </citation>
    <scope>NUCLEOTIDE SEQUENCE</scope>
    <source>
        <strain evidence="3">CBHHK173m</strain>
    </source>
</reference>
<keyword evidence="4" id="KW-1185">Reference proteome</keyword>
<evidence type="ECO:0000313" key="3">
    <source>
        <dbReference type="EMBL" id="KAJ7087563.1"/>
    </source>
</evidence>
<evidence type="ECO:0000313" key="2">
    <source>
        <dbReference type="EMBL" id="KAJ7077666.1"/>
    </source>
</evidence>
<proteinExistence type="predicted"/>
<dbReference type="AlphaFoldDB" id="A0AAD6XRI5"/>
<protein>
    <submittedName>
        <fullName evidence="3">Uncharacterized protein</fullName>
    </submittedName>
</protein>
<gene>
    <name evidence="2" type="ORF">B0H15DRAFT_954958</name>
    <name evidence="3" type="ORF">B0H15DRAFT_982774</name>
</gene>